<protein>
    <submittedName>
        <fullName evidence="1">Uncharacterized protein</fullName>
    </submittedName>
</protein>
<sequence length="68" mass="8023">MKMLDNREVQDQFFCHFAVRHDTPSSFEAMAAYRAFIVCCRGFNVATAMQQHQFRRRDPPSLLLMQEP</sequence>
<dbReference type="AlphaFoldDB" id="A0A506U9T3"/>
<reference evidence="1 2" key="1">
    <citation type="submission" date="2019-06" db="EMBL/GenBank/DDBJ databases">
        <authorList>
            <person name="Li M."/>
        </authorList>
    </citation>
    <scope>NUCLEOTIDE SEQUENCE [LARGE SCALE GENOMIC DNA]</scope>
    <source>
        <strain evidence="1 2">BGMRC2036</strain>
    </source>
</reference>
<dbReference type="RefSeq" id="WP_141150305.1">
    <property type="nucleotide sequence ID" value="NZ_VHLG01000012.1"/>
</dbReference>
<dbReference type="EMBL" id="VHLG01000012">
    <property type="protein sequence ID" value="TPW28587.1"/>
    <property type="molecule type" value="Genomic_DNA"/>
</dbReference>
<evidence type="ECO:0000313" key="2">
    <source>
        <dbReference type="Proteomes" id="UP000318801"/>
    </source>
</evidence>
<gene>
    <name evidence="1" type="ORF">FJU08_17440</name>
</gene>
<name>A0A506U9T3_9HYPH</name>
<dbReference type="Proteomes" id="UP000318801">
    <property type="component" value="Unassembled WGS sequence"/>
</dbReference>
<organism evidence="1 2">
    <name type="scientific">Martelella alba</name>
    <dbReference type="NCBI Taxonomy" id="2590451"/>
    <lineage>
        <taxon>Bacteria</taxon>
        <taxon>Pseudomonadati</taxon>
        <taxon>Pseudomonadota</taxon>
        <taxon>Alphaproteobacteria</taxon>
        <taxon>Hyphomicrobiales</taxon>
        <taxon>Aurantimonadaceae</taxon>
        <taxon>Martelella</taxon>
    </lineage>
</organism>
<accession>A0A506U9T3</accession>
<evidence type="ECO:0000313" key="1">
    <source>
        <dbReference type="EMBL" id="TPW28587.1"/>
    </source>
</evidence>
<proteinExistence type="predicted"/>
<comment type="caution">
    <text evidence="1">The sequence shown here is derived from an EMBL/GenBank/DDBJ whole genome shotgun (WGS) entry which is preliminary data.</text>
</comment>
<keyword evidence="2" id="KW-1185">Reference proteome</keyword>